<feature type="domain" description="F-box" evidence="1">
    <location>
        <begin position="23"/>
        <end position="61"/>
    </location>
</feature>
<proteinExistence type="predicted"/>
<name>A0ABM8VZ03_GIGMA</name>
<dbReference type="SMART" id="SM00256">
    <property type="entry name" value="FBOX"/>
    <property type="match status" value="1"/>
</dbReference>
<dbReference type="InterPro" id="IPR036047">
    <property type="entry name" value="F-box-like_dom_sf"/>
</dbReference>
<dbReference type="SUPFAM" id="SSF81383">
    <property type="entry name" value="F-box domain"/>
    <property type="match status" value="1"/>
</dbReference>
<evidence type="ECO:0000259" key="1">
    <source>
        <dbReference type="SMART" id="SM00256"/>
    </source>
</evidence>
<sequence>MKHKISTTSKKSNKKPKKEEKINPISLILNYIDNQKDIFNASLVCKEWKNIFDNHTFWQEKNEKFKFGYPELKAKKYKTHRSIFFKNKGKLCFCYQEFSTNSDLIPDIYFKLHILKEYCENRNEYKGFKFNPHYNSFISFVQKEIEKIIAIIKKYYYYRTDFFKVIICNLYNIINKKDLYIERFGGFVKDFKYPVLKYVDYEAIELEKEEGKLYDLLNPSYREFIKNYK</sequence>
<dbReference type="InterPro" id="IPR001810">
    <property type="entry name" value="F-box_dom"/>
</dbReference>
<dbReference type="Pfam" id="PF12937">
    <property type="entry name" value="F-box-like"/>
    <property type="match status" value="1"/>
</dbReference>
<dbReference type="Gene3D" id="1.20.1280.50">
    <property type="match status" value="1"/>
</dbReference>
<keyword evidence="3" id="KW-1185">Reference proteome</keyword>
<comment type="caution">
    <text evidence="2">The sequence shown here is derived from an EMBL/GenBank/DDBJ whole genome shotgun (WGS) entry which is preliminary data.</text>
</comment>
<accession>A0ABM8VZ03</accession>
<evidence type="ECO:0000313" key="2">
    <source>
        <dbReference type="EMBL" id="CAG8482515.1"/>
    </source>
</evidence>
<reference evidence="2 3" key="1">
    <citation type="submission" date="2021-06" db="EMBL/GenBank/DDBJ databases">
        <authorList>
            <person name="Kallberg Y."/>
            <person name="Tangrot J."/>
            <person name="Rosling A."/>
        </authorList>
    </citation>
    <scope>NUCLEOTIDE SEQUENCE [LARGE SCALE GENOMIC DNA]</scope>
    <source>
        <strain evidence="2 3">120-4 pot B 10/14</strain>
    </source>
</reference>
<dbReference type="Proteomes" id="UP000789901">
    <property type="component" value="Unassembled WGS sequence"/>
</dbReference>
<dbReference type="EMBL" id="CAJVQB010000335">
    <property type="protein sequence ID" value="CAG8482515.1"/>
    <property type="molecule type" value="Genomic_DNA"/>
</dbReference>
<evidence type="ECO:0000313" key="3">
    <source>
        <dbReference type="Proteomes" id="UP000789901"/>
    </source>
</evidence>
<protein>
    <submittedName>
        <fullName evidence="2">9141_t:CDS:1</fullName>
    </submittedName>
</protein>
<gene>
    <name evidence="2" type="ORF">GMARGA_LOCUS1312</name>
</gene>
<organism evidence="2 3">
    <name type="scientific">Gigaspora margarita</name>
    <dbReference type="NCBI Taxonomy" id="4874"/>
    <lineage>
        <taxon>Eukaryota</taxon>
        <taxon>Fungi</taxon>
        <taxon>Fungi incertae sedis</taxon>
        <taxon>Mucoromycota</taxon>
        <taxon>Glomeromycotina</taxon>
        <taxon>Glomeromycetes</taxon>
        <taxon>Diversisporales</taxon>
        <taxon>Gigasporaceae</taxon>
        <taxon>Gigaspora</taxon>
    </lineage>
</organism>